<evidence type="ECO:0000313" key="6">
    <source>
        <dbReference type="Proteomes" id="UP000535838"/>
    </source>
</evidence>
<evidence type="ECO:0000313" key="5">
    <source>
        <dbReference type="EMBL" id="MBB6636262.1"/>
    </source>
</evidence>
<dbReference type="InterPro" id="IPR050922">
    <property type="entry name" value="LytR/CpsA/Psr_CW_biosynth"/>
</dbReference>
<evidence type="ECO:0000256" key="1">
    <source>
        <dbReference type="ARBA" id="ARBA00006068"/>
    </source>
</evidence>
<keyword evidence="3" id="KW-0472">Membrane</keyword>
<evidence type="ECO:0000256" key="2">
    <source>
        <dbReference type="SAM" id="MobiDB-lite"/>
    </source>
</evidence>
<comment type="caution">
    <text evidence="5">The sequence shown here is derived from an EMBL/GenBank/DDBJ whole genome shotgun (WGS) entry which is preliminary data.</text>
</comment>
<name>A0A841SYC8_9BACL</name>
<protein>
    <submittedName>
        <fullName evidence="5">LCP family protein</fullName>
    </submittedName>
</protein>
<sequence>MSTPAPLPPRTRTKPQATKKKTKRRPRRFLVFLFSFLIVVIVALAVYVGDLWRDTNAALEDIALPAGSAKPIASEDRAQVKPLSMLLLGTDYRKETGSMNTDVVMVIAMNPNSNTATVVSIPRDTNPELEGYRTQKINAFYAGFHRKAKEGEDADAYARSKMREMMSEFFGIPVDYAAVVNFQGFSDVINALGGVKVYVDQDMRYTDSADGTDINLKKGDQKLDGKEALDFVRYRKSNHGTAASSDFDRNDRQSRVLAAIIDKMKSVGGATKLGNVIGAVGDNMRTDIPKDQIINMLKAYYDINKEQVRFIPLEGVWDSPYVYLNDEKLEEAKQALAEELTTEGRKVQAAASPSASDSKE</sequence>
<dbReference type="Proteomes" id="UP000535838">
    <property type="component" value="Unassembled WGS sequence"/>
</dbReference>
<proteinExistence type="inferred from homology"/>
<feature type="compositionally biased region" description="Basic residues" evidence="2">
    <location>
        <begin position="11"/>
        <end position="22"/>
    </location>
</feature>
<dbReference type="EMBL" id="JACJVQ010000017">
    <property type="protein sequence ID" value="MBB6636262.1"/>
    <property type="molecule type" value="Genomic_DNA"/>
</dbReference>
<dbReference type="PANTHER" id="PTHR33392:SF6">
    <property type="entry name" value="POLYISOPRENYL-TEICHOIC ACID--PEPTIDOGLYCAN TEICHOIC ACID TRANSFERASE TAGU"/>
    <property type="match status" value="1"/>
</dbReference>
<dbReference type="InterPro" id="IPR004474">
    <property type="entry name" value="LytR_CpsA_psr"/>
</dbReference>
<reference evidence="5 6" key="1">
    <citation type="submission" date="2020-08" db="EMBL/GenBank/DDBJ databases">
        <title>Cohnella phylogeny.</title>
        <authorList>
            <person name="Dunlap C."/>
        </authorList>
    </citation>
    <scope>NUCLEOTIDE SEQUENCE [LARGE SCALE GENOMIC DNA]</scope>
    <source>
        <strain evidence="5 6">DSM 25241</strain>
    </source>
</reference>
<dbReference type="NCBIfam" id="TIGR00350">
    <property type="entry name" value="lytR_cpsA_psr"/>
    <property type="match status" value="1"/>
</dbReference>
<keyword evidence="6" id="KW-1185">Reference proteome</keyword>
<gene>
    <name evidence="5" type="ORF">H7B67_19235</name>
</gene>
<dbReference type="PANTHER" id="PTHR33392">
    <property type="entry name" value="POLYISOPRENYL-TEICHOIC ACID--PEPTIDOGLYCAN TEICHOIC ACID TRANSFERASE TAGU"/>
    <property type="match status" value="1"/>
</dbReference>
<keyword evidence="3" id="KW-0812">Transmembrane</keyword>
<keyword evidence="3" id="KW-1133">Transmembrane helix</keyword>
<comment type="similarity">
    <text evidence="1">Belongs to the LytR/CpsA/Psr (LCP) family.</text>
</comment>
<dbReference type="Pfam" id="PF03816">
    <property type="entry name" value="LytR_cpsA_psr"/>
    <property type="match status" value="1"/>
</dbReference>
<accession>A0A841SYC8</accession>
<dbReference type="Gene3D" id="3.40.630.190">
    <property type="entry name" value="LCP protein"/>
    <property type="match status" value="1"/>
</dbReference>
<evidence type="ECO:0000259" key="4">
    <source>
        <dbReference type="Pfam" id="PF03816"/>
    </source>
</evidence>
<dbReference type="AlphaFoldDB" id="A0A841SYC8"/>
<feature type="region of interest" description="Disordered" evidence="2">
    <location>
        <begin position="340"/>
        <end position="360"/>
    </location>
</feature>
<feature type="domain" description="Cell envelope-related transcriptional attenuator" evidence="4">
    <location>
        <begin position="100"/>
        <end position="266"/>
    </location>
</feature>
<feature type="region of interest" description="Disordered" evidence="2">
    <location>
        <begin position="1"/>
        <end position="22"/>
    </location>
</feature>
<feature type="transmembrane region" description="Helical" evidence="3">
    <location>
        <begin position="29"/>
        <end position="49"/>
    </location>
</feature>
<evidence type="ECO:0000256" key="3">
    <source>
        <dbReference type="SAM" id="Phobius"/>
    </source>
</evidence>
<organism evidence="5 6">
    <name type="scientific">Cohnella thailandensis</name>
    <dbReference type="NCBI Taxonomy" id="557557"/>
    <lineage>
        <taxon>Bacteria</taxon>
        <taxon>Bacillati</taxon>
        <taxon>Bacillota</taxon>
        <taxon>Bacilli</taxon>
        <taxon>Bacillales</taxon>
        <taxon>Paenibacillaceae</taxon>
        <taxon>Cohnella</taxon>
    </lineage>
</organism>
<feature type="compositionally biased region" description="Polar residues" evidence="2">
    <location>
        <begin position="351"/>
        <end position="360"/>
    </location>
</feature>